<sequence>MSVNQPASAVPAEAPPVPPSTRRRTGWAIRLGQSVITVALVVITSIRALTDGVSPALVIALALVFAGWYFGGLFLGDRTRDPVLATWWLVGLTLIWAGAVAVSEEFVWLAFPLWLLAGFIIRMPWAALLSVAVLAVVIAAPALHTGATTYANVIGPLVGGIFALGISRGYLQLVREGKERRRLIASLVQAQHEAAQLQDELARTQRESGAGIERTRLSRDIHDTVAQNLSSIGMIARSARAREAADTDLALTQIESLARQGLGDARRIVNDLTPSELEGSALGDALRRMLERLTEETGIRTDVRIDESVPALPMAAEVTLLRTAQSALANVRTHASASHVVVSLIDADDAVRLDVVDDGVGFDATRWDTRRPSRDEGGYGLRAMRARLREVGGNLDVESAVGEGTALSASIPLMNTGSRP</sequence>
<evidence type="ECO:0000313" key="8">
    <source>
        <dbReference type="EMBL" id="MBD7958140.1"/>
    </source>
</evidence>
<dbReference type="PANTHER" id="PTHR24421:SF62">
    <property type="entry name" value="SENSORY TRANSDUCTION HISTIDINE KINASE"/>
    <property type="match status" value="1"/>
</dbReference>
<reference evidence="8 9" key="1">
    <citation type="submission" date="2020-08" db="EMBL/GenBank/DDBJ databases">
        <title>A Genomic Blueprint of the Chicken Gut Microbiome.</title>
        <authorList>
            <person name="Gilroy R."/>
            <person name="Ravi A."/>
            <person name="Getino M."/>
            <person name="Pursley I."/>
            <person name="Horton D.L."/>
            <person name="Alikhan N.-F."/>
            <person name="Baker D."/>
            <person name="Gharbi K."/>
            <person name="Hall N."/>
            <person name="Watson M."/>
            <person name="Adriaenssens E.M."/>
            <person name="Foster-Nyarko E."/>
            <person name="Jarju S."/>
            <person name="Secka A."/>
            <person name="Antonio M."/>
            <person name="Oren A."/>
            <person name="Chaudhuri R."/>
            <person name="La Ragione R.M."/>
            <person name="Hildebrand F."/>
            <person name="Pallen M.J."/>
        </authorList>
    </citation>
    <scope>NUCLEOTIDE SEQUENCE [LARGE SCALE GENOMIC DNA]</scope>
    <source>
        <strain evidence="8 9">Sa4CUA7</strain>
    </source>
</reference>
<dbReference type="InterPro" id="IPR003594">
    <property type="entry name" value="HATPase_dom"/>
</dbReference>
<dbReference type="InterPro" id="IPR036890">
    <property type="entry name" value="HATPase_C_sf"/>
</dbReference>
<name>A0ABR8S3X1_9MICO</name>
<keyword evidence="1" id="KW-0808">Transferase</keyword>
<keyword evidence="9" id="KW-1185">Reference proteome</keyword>
<dbReference type="CDD" id="cd16917">
    <property type="entry name" value="HATPase_UhpB-NarQ-NarX-like"/>
    <property type="match status" value="1"/>
</dbReference>
<feature type="transmembrane region" description="Helical" evidence="6">
    <location>
        <begin position="87"/>
        <end position="111"/>
    </location>
</feature>
<evidence type="ECO:0000256" key="1">
    <source>
        <dbReference type="ARBA" id="ARBA00022679"/>
    </source>
</evidence>
<keyword evidence="3" id="KW-0902">Two-component regulatory system</keyword>
<dbReference type="PANTHER" id="PTHR24421">
    <property type="entry name" value="NITRATE/NITRITE SENSOR PROTEIN NARX-RELATED"/>
    <property type="match status" value="1"/>
</dbReference>
<dbReference type="Gene3D" id="1.20.5.1930">
    <property type="match status" value="1"/>
</dbReference>
<feature type="region of interest" description="Disordered" evidence="5">
    <location>
        <begin position="1"/>
        <end position="23"/>
    </location>
</feature>
<proteinExistence type="predicted"/>
<dbReference type="PIRSF" id="PIRSF037434">
    <property type="entry name" value="STHK_ChrS"/>
    <property type="match status" value="1"/>
</dbReference>
<dbReference type="Gene3D" id="3.30.565.10">
    <property type="entry name" value="Histidine kinase-like ATPase, C-terminal domain"/>
    <property type="match status" value="1"/>
</dbReference>
<feature type="compositionally biased region" description="Low complexity" evidence="5">
    <location>
        <begin position="1"/>
        <end position="12"/>
    </location>
</feature>
<evidence type="ECO:0000259" key="7">
    <source>
        <dbReference type="PROSITE" id="PS50109"/>
    </source>
</evidence>
<dbReference type="SUPFAM" id="SSF55874">
    <property type="entry name" value="ATPase domain of HSP90 chaperone/DNA topoisomerase II/histidine kinase"/>
    <property type="match status" value="1"/>
</dbReference>
<evidence type="ECO:0000256" key="3">
    <source>
        <dbReference type="ARBA" id="ARBA00023012"/>
    </source>
</evidence>
<dbReference type="Pfam" id="PF07730">
    <property type="entry name" value="HisKA_3"/>
    <property type="match status" value="1"/>
</dbReference>
<feature type="domain" description="Histidine kinase" evidence="7">
    <location>
        <begin position="220"/>
        <end position="415"/>
    </location>
</feature>
<feature type="transmembrane region" description="Helical" evidence="6">
    <location>
        <begin position="56"/>
        <end position="75"/>
    </location>
</feature>
<dbReference type="InterPro" id="IPR005467">
    <property type="entry name" value="His_kinase_dom"/>
</dbReference>
<dbReference type="InterPro" id="IPR017205">
    <property type="entry name" value="Sig_transdc_His_kinase_ChrS"/>
</dbReference>
<dbReference type="Pfam" id="PF02518">
    <property type="entry name" value="HATPase_c"/>
    <property type="match status" value="1"/>
</dbReference>
<comment type="caution">
    <text evidence="8">The sequence shown here is derived from an EMBL/GenBank/DDBJ whole genome shotgun (WGS) entry which is preliminary data.</text>
</comment>
<gene>
    <name evidence="8" type="ORF">H9651_10865</name>
</gene>
<organism evidence="8 9">
    <name type="scientific">Microbacterium pullorum</name>
    <dbReference type="NCBI Taxonomy" id="2762236"/>
    <lineage>
        <taxon>Bacteria</taxon>
        <taxon>Bacillati</taxon>
        <taxon>Actinomycetota</taxon>
        <taxon>Actinomycetes</taxon>
        <taxon>Micrococcales</taxon>
        <taxon>Microbacteriaceae</taxon>
        <taxon>Microbacterium</taxon>
    </lineage>
</organism>
<dbReference type="SMART" id="SM00387">
    <property type="entry name" value="HATPase_c"/>
    <property type="match status" value="1"/>
</dbReference>
<accession>A0ABR8S3X1</accession>
<evidence type="ECO:0000256" key="2">
    <source>
        <dbReference type="ARBA" id="ARBA00022777"/>
    </source>
</evidence>
<keyword evidence="6" id="KW-0812">Transmembrane</keyword>
<feature type="transmembrane region" description="Helical" evidence="6">
    <location>
        <begin position="123"/>
        <end position="143"/>
    </location>
</feature>
<feature type="coiled-coil region" evidence="4">
    <location>
        <begin position="180"/>
        <end position="207"/>
    </location>
</feature>
<dbReference type="PROSITE" id="PS50109">
    <property type="entry name" value="HIS_KIN"/>
    <property type="match status" value="1"/>
</dbReference>
<feature type="transmembrane region" description="Helical" evidence="6">
    <location>
        <begin position="27"/>
        <end position="49"/>
    </location>
</feature>
<evidence type="ECO:0000256" key="5">
    <source>
        <dbReference type="SAM" id="MobiDB-lite"/>
    </source>
</evidence>
<keyword evidence="2 8" id="KW-0418">Kinase</keyword>
<dbReference type="EMBL" id="JACSQP010000006">
    <property type="protein sequence ID" value="MBD7958140.1"/>
    <property type="molecule type" value="Genomic_DNA"/>
</dbReference>
<keyword evidence="6" id="KW-0472">Membrane</keyword>
<dbReference type="RefSeq" id="WP_191719347.1">
    <property type="nucleotide sequence ID" value="NZ_JACSQP010000006.1"/>
</dbReference>
<dbReference type="GO" id="GO:0016301">
    <property type="term" value="F:kinase activity"/>
    <property type="evidence" value="ECO:0007669"/>
    <property type="project" value="UniProtKB-KW"/>
</dbReference>
<keyword evidence="6" id="KW-1133">Transmembrane helix</keyword>
<protein>
    <submittedName>
        <fullName evidence="8">Sensor histidine kinase</fullName>
    </submittedName>
</protein>
<evidence type="ECO:0000256" key="4">
    <source>
        <dbReference type="SAM" id="Coils"/>
    </source>
</evidence>
<evidence type="ECO:0000313" key="9">
    <source>
        <dbReference type="Proteomes" id="UP000648352"/>
    </source>
</evidence>
<dbReference type="InterPro" id="IPR011712">
    <property type="entry name" value="Sig_transdc_His_kin_sub3_dim/P"/>
</dbReference>
<feature type="transmembrane region" description="Helical" evidence="6">
    <location>
        <begin position="149"/>
        <end position="171"/>
    </location>
</feature>
<keyword evidence="4" id="KW-0175">Coiled coil</keyword>
<dbReference type="InterPro" id="IPR050482">
    <property type="entry name" value="Sensor_HK_TwoCompSys"/>
</dbReference>
<dbReference type="Proteomes" id="UP000648352">
    <property type="component" value="Unassembled WGS sequence"/>
</dbReference>
<evidence type="ECO:0000256" key="6">
    <source>
        <dbReference type="SAM" id="Phobius"/>
    </source>
</evidence>